<reference evidence="10" key="1">
    <citation type="submission" date="2018-03" db="EMBL/GenBank/DDBJ databases">
        <authorList>
            <person name="Guldener U."/>
        </authorList>
    </citation>
    <scope>NUCLEOTIDE SEQUENCE</scope>
</reference>
<keyword evidence="4 8" id="KW-0732">Signal</keyword>
<dbReference type="CDD" id="cd21176">
    <property type="entry name" value="LPMO_auxiliary-like"/>
    <property type="match status" value="1"/>
</dbReference>
<keyword evidence="6" id="KW-0325">Glycoprotein</keyword>
<feature type="domain" description="Copper acquisition factor BIM1-like" evidence="9">
    <location>
        <begin position="18"/>
        <end position="184"/>
    </location>
</feature>
<dbReference type="GO" id="GO:0005886">
    <property type="term" value="C:plasma membrane"/>
    <property type="evidence" value="ECO:0007669"/>
    <property type="project" value="UniProtKB-SubCell"/>
</dbReference>
<protein>
    <recommendedName>
        <fullName evidence="9">Copper acquisition factor BIM1-like domain-containing protein</fullName>
    </recommendedName>
</protein>
<evidence type="ECO:0000256" key="2">
    <source>
        <dbReference type="ARBA" id="ARBA00022475"/>
    </source>
</evidence>
<gene>
    <name evidence="10" type="ORF">DNG_03548</name>
</gene>
<evidence type="ECO:0000256" key="3">
    <source>
        <dbReference type="ARBA" id="ARBA00022622"/>
    </source>
</evidence>
<evidence type="ECO:0000313" key="10">
    <source>
        <dbReference type="EMBL" id="SPO00800.1"/>
    </source>
</evidence>
<dbReference type="PANTHER" id="PTHR34992">
    <property type="entry name" value="HYPHAL ANASTAMOSIS-7 PROTEIN"/>
    <property type="match status" value="1"/>
</dbReference>
<organism evidence="10 11">
    <name type="scientific">Cephalotrichum gorgonifer</name>
    <dbReference type="NCBI Taxonomy" id="2041049"/>
    <lineage>
        <taxon>Eukaryota</taxon>
        <taxon>Fungi</taxon>
        <taxon>Dikarya</taxon>
        <taxon>Ascomycota</taxon>
        <taxon>Pezizomycotina</taxon>
        <taxon>Sordariomycetes</taxon>
        <taxon>Hypocreomycetidae</taxon>
        <taxon>Microascales</taxon>
        <taxon>Microascaceae</taxon>
        <taxon>Cephalotrichum</taxon>
    </lineage>
</organism>
<evidence type="ECO:0000256" key="8">
    <source>
        <dbReference type="SAM" id="SignalP"/>
    </source>
</evidence>
<keyword evidence="7" id="KW-0449">Lipoprotein</keyword>
<evidence type="ECO:0000256" key="1">
    <source>
        <dbReference type="ARBA" id="ARBA00004609"/>
    </source>
</evidence>
<comment type="caution">
    <text evidence="10">The sequence shown here is derived from an EMBL/GenBank/DDBJ whole genome shotgun (WGS) entry which is preliminary data.</text>
</comment>
<dbReference type="Pfam" id="PF20238">
    <property type="entry name" value="BIM1-like_dom"/>
    <property type="match status" value="1"/>
</dbReference>
<keyword evidence="5" id="KW-0472">Membrane</keyword>
<keyword evidence="3" id="KW-0336">GPI-anchor</keyword>
<dbReference type="PANTHER" id="PTHR34992:SF10">
    <property type="entry name" value="COPPER ACQUISITION FACTOR BIM1-LIKE DOMAIN-CONTAINING PROTEIN"/>
    <property type="match status" value="1"/>
</dbReference>
<dbReference type="EMBL" id="ONZQ02000004">
    <property type="protein sequence ID" value="SPO00800.1"/>
    <property type="molecule type" value="Genomic_DNA"/>
</dbReference>
<keyword evidence="11" id="KW-1185">Reference proteome</keyword>
<proteinExistence type="predicted"/>
<dbReference type="AlphaFoldDB" id="A0AAE8MUZ0"/>
<dbReference type="Proteomes" id="UP001187682">
    <property type="component" value="Unassembled WGS sequence"/>
</dbReference>
<accession>A0AAE8MUZ0</accession>
<evidence type="ECO:0000256" key="7">
    <source>
        <dbReference type="ARBA" id="ARBA00023288"/>
    </source>
</evidence>
<dbReference type="GO" id="GO:0098552">
    <property type="term" value="C:side of membrane"/>
    <property type="evidence" value="ECO:0007669"/>
    <property type="project" value="UniProtKB-KW"/>
</dbReference>
<evidence type="ECO:0000313" key="11">
    <source>
        <dbReference type="Proteomes" id="UP001187682"/>
    </source>
</evidence>
<evidence type="ECO:0000259" key="9">
    <source>
        <dbReference type="Pfam" id="PF20238"/>
    </source>
</evidence>
<dbReference type="InterPro" id="IPR046936">
    <property type="entry name" value="BIM1-like"/>
</dbReference>
<sequence length="233" mass="25058">MIRSAFLQLVLAATLVSSHILFTYPGSRGNSFITNETFPGGMQWTYPCGGLGLSRNRTYWPTTGGSLAFQPGWFSGHATAFLHINIGLDTDGPDGGPMNFTTPLVKPWQLLGPSNGPYPGTLCLPDVKVPENLGIKAGDNATIQIVELAAHGASLFSCSDIIFVEPGDKRIPPINDTVCFNTTEFGFADIYTHVYHEGVTIENPTKSGVDSILHVFTWLGCVSPLLAGLWLLS</sequence>
<evidence type="ECO:0000256" key="6">
    <source>
        <dbReference type="ARBA" id="ARBA00023180"/>
    </source>
</evidence>
<evidence type="ECO:0000256" key="5">
    <source>
        <dbReference type="ARBA" id="ARBA00023136"/>
    </source>
</evidence>
<evidence type="ECO:0000256" key="4">
    <source>
        <dbReference type="ARBA" id="ARBA00022729"/>
    </source>
</evidence>
<comment type="subcellular location">
    <subcellularLocation>
        <location evidence="1">Cell membrane</location>
        <topology evidence="1">Lipid-anchor</topology>
        <topology evidence="1">GPI-anchor</topology>
    </subcellularLocation>
</comment>
<keyword evidence="2" id="KW-1003">Cell membrane</keyword>
<name>A0AAE8MUZ0_9PEZI</name>
<dbReference type="InterPro" id="IPR046530">
    <property type="entry name" value="BIM1-like_dom"/>
</dbReference>
<feature type="signal peptide" evidence="8">
    <location>
        <begin position="1"/>
        <end position="18"/>
    </location>
</feature>
<feature type="chain" id="PRO_5042109935" description="Copper acquisition factor BIM1-like domain-containing protein" evidence="8">
    <location>
        <begin position="19"/>
        <end position="233"/>
    </location>
</feature>